<comment type="caution">
    <text evidence="3">The sequence shown here is derived from an EMBL/GenBank/DDBJ whole genome shotgun (WGS) entry which is preliminary data.</text>
</comment>
<sequence length="444" mass="49091">MKKFLSVFLLLSFIFVLVACGGSDDASSETDGGNNEESGSGDQGNDTGNVSDDQIELRFAWWGGQERHDRTLEVIELYESKNPHIKITAEYSGFDGYFDRLSTQFAAGNAPDIIQYGGNLNDYVSRDVVLPLDQFVGNELDISLHDETMLEAGSFNGSLYGVTLGTNAWGLLLNKTLFEEAGVDLPSEDWTWEDFTEIAVQLTENLDGIAGTEYFDHNGFGIFIDQKGKVLHEDGVLGIDEQDVVDWFTLWQDIRDTGAVVLPEIQAASSTTPEQSMIVAREVAMQLIPSNQLGAYRNATQDELVFHVHPLMDGRSGIALRPSQFLAGYSETEHPEEVAKFLDFFVNDLEATAILGNDRGAPVNSEVRENLIAIANETDSDIFAYIDFISRTSDSPYVPNLPGYNETEALFKTTSEEIAFGQISVTDGASQYFTELVEVLERNR</sequence>
<dbReference type="InterPro" id="IPR006059">
    <property type="entry name" value="SBP"/>
</dbReference>
<protein>
    <submittedName>
        <fullName evidence="3">Multiple sugar transport system substrate-binding protein</fullName>
    </submittedName>
</protein>
<keyword evidence="2" id="KW-0732">Signal</keyword>
<dbReference type="Proteomes" id="UP001230005">
    <property type="component" value="Unassembled WGS sequence"/>
</dbReference>
<dbReference type="EMBL" id="JAUSUG010000002">
    <property type="protein sequence ID" value="MDQ0253185.1"/>
    <property type="molecule type" value="Genomic_DNA"/>
</dbReference>
<reference evidence="3 4" key="1">
    <citation type="submission" date="2023-07" db="EMBL/GenBank/DDBJ databases">
        <title>Genomic Encyclopedia of Type Strains, Phase IV (KMG-IV): sequencing the most valuable type-strain genomes for metagenomic binning, comparative biology and taxonomic classification.</title>
        <authorList>
            <person name="Goeker M."/>
        </authorList>
    </citation>
    <scope>NUCLEOTIDE SEQUENCE [LARGE SCALE GENOMIC DNA]</scope>
    <source>
        <strain evidence="3 4">DSM 9768</strain>
    </source>
</reference>
<dbReference type="RefSeq" id="WP_307321500.1">
    <property type="nucleotide sequence ID" value="NZ_JAUSUG010000002.1"/>
</dbReference>
<dbReference type="PANTHER" id="PTHR43649">
    <property type="entry name" value="ARABINOSE-BINDING PROTEIN-RELATED"/>
    <property type="match status" value="1"/>
</dbReference>
<feature type="region of interest" description="Disordered" evidence="1">
    <location>
        <begin position="26"/>
        <end position="49"/>
    </location>
</feature>
<dbReference type="SUPFAM" id="SSF53850">
    <property type="entry name" value="Periplasmic binding protein-like II"/>
    <property type="match status" value="1"/>
</dbReference>
<gene>
    <name evidence="3" type="ORF">J2S74_000557</name>
</gene>
<accession>A0ABT9ZPM0</accession>
<proteinExistence type="predicted"/>
<name>A0ABT9ZPM0_9BACI</name>
<evidence type="ECO:0000256" key="1">
    <source>
        <dbReference type="SAM" id="MobiDB-lite"/>
    </source>
</evidence>
<dbReference type="InterPro" id="IPR050490">
    <property type="entry name" value="Bact_solute-bd_prot1"/>
</dbReference>
<organism evidence="3 4">
    <name type="scientific">Evansella vedderi</name>
    <dbReference type="NCBI Taxonomy" id="38282"/>
    <lineage>
        <taxon>Bacteria</taxon>
        <taxon>Bacillati</taxon>
        <taxon>Bacillota</taxon>
        <taxon>Bacilli</taxon>
        <taxon>Bacillales</taxon>
        <taxon>Bacillaceae</taxon>
        <taxon>Evansella</taxon>
    </lineage>
</organism>
<dbReference type="PANTHER" id="PTHR43649:SF11">
    <property type="entry name" value="ABC TRANSPORTER SUBSTRATE-BINDING PROTEIN YESO-RELATED"/>
    <property type="match status" value="1"/>
</dbReference>
<keyword evidence="3" id="KW-0762">Sugar transport</keyword>
<feature type="compositionally biased region" description="Polar residues" evidence="1">
    <location>
        <begin position="29"/>
        <end position="49"/>
    </location>
</feature>
<keyword evidence="4" id="KW-1185">Reference proteome</keyword>
<dbReference type="Pfam" id="PF01547">
    <property type="entry name" value="SBP_bac_1"/>
    <property type="match status" value="1"/>
</dbReference>
<evidence type="ECO:0000313" key="3">
    <source>
        <dbReference type="EMBL" id="MDQ0253185.1"/>
    </source>
</evidence>
<dbReference type="Gene3D" id="3.40.190.10">
    <property type="entry name" value="Periplasmic binding protein-like II"/>
    <property type="match status" value="2"/>
</dbReference>
<keyword evidence="3" id="KW-0813">Transport</keyword>
<evidence type="ECO:0000313" key="4">
    <source>
        <dbReference type="Proteomes" id="UP001230005"/>
    </source>
</evidence>
<feature type="signal peptide" evidence="2">
    <location>
        <begin position="1"/>
        <end position="19"/>
    </location>
</feature>
<evidence type="ECO:0000256" key="2">
    <source>
        <dbReference type="SAM" id="SignalP"/>
    </source>
</evidence>
<dbReference type="PROSITE" id="PS51257">
    <property type="entry name" value="PROKAR_LIPOPROTEIN"/>
    <property type="match status" value="1"/>
</dbReference>
<feature type="chain" id="PRO_5046982131" evidence="2">
    <location>
        <begin position="20"/>
        <end position="444"/>
    </location>
</feature>